<feature type="transmembrane region" description="Helical" evidence="8">
    <location>
        <begin position="280"/>
        <end position="300"/>
    </location>
</feature>
<keyword evidence="8 9" id="KW-0961">Cell wall biogenesis/degradation</keyword>
<reference evidence="10 11" key="1">
    <citation type="journal article" date="2016" name="Nat. Commun.">
        <title>Thousands of microbial genomes shed light on interconnected biogeochemical processes in an aquifer system.</title>
        <authorList>
            <person name="Anantharaman K."/>
            <person name="Brown C.T."/>
            <person name="Hug L.A."/>
            <person name="Sharon I."/>
            <person name="Castelle C.J."/>
            <person name="Probst A.J."/>
            <person name="Thomas B.C."/>
            <person name="Singh A."/>
            <person name="Wilkins M.J."/>
            <person name="Karaoz U."/>
            <person name="Brodie E.L."/>
            <person name="Williams K.H."/>
            <person name="Hubbard S.S."/>
            <person name="Banfield J.F."/>
        </authorList>
    </citation>
    <scope>NUCLEOTIDE SEQUENCE [LARGE SCALE GENOMIC DNA]</scope>
</reference>
<feature type="transmembrane region" description="Helical" evidence="8">
    <location>
        <begin position="356"/>
        <end position="378"/>
    </location>
</feature>
<feature type="transmembrane region" description="Helical" evidence="8">
    <location>
        <begin position="434"/>
        <end position="457"/>
    </location>
</feature>
<protein>
    <recommendedName>
        <fullName evidence="8">Probable lipid II flippase MurJ</fullName>
    </recommendedName>
</protein>
<dbReference type="GO" id="GO:0071555">
    <property type="term" value="P:cell wall organization"/>
    <property type="evidence" value="ECO:0007669"/>
    <property type="project" value="UniProtKB-UniRule"/>
</dbReference>
<dbReference type="NCBIfam" id="TIGR01695">
    <property type="entry name" value="murJ_mviN"/>
    <property type="match status" value="1"/>
</dbReference>
<evidence type="ECO:0000256" key="5">
    <source>
        <dbReference type="ARBA" id="ARBA00022984"/>
    </source>
</evidence>
<proteinExistence type="inferred from homology"/>
<dbReference type="GO" id="GO:0008360">
    <property type="term" value="P:regulation of cell shape"/>
    <property type="evidence" value="ECO:0007669"/>
    <property type="project" value="UniProtKB-UniRule"/>
</dbReference>
<comment type="caution">
    <text evidence="10">The sequence shown here is derived from an EMBL/GenBank/DDBJ whole genome shotgun (WGS) entry which is preliminary data.</text>
</comment>
<feature type="transmembrane region" description="Helical" evidence="8">
    <location>
        <begin position="247"/>
        <end position="274"/>
    </location>
</feature>
<feature type="transmembrane region" description="Helical" evidence="8">
    <location>
        <begin position="62"/>
        <end position="80"/>
    </location>
</feature>
<feature type="transmembrane region" description="Helical" evidence="8">
    <location>
        <begin position="197"/>
        <end position="226"/>
    </location>
</feature>
<feature type="transmembrane region" description="Helical" evidence="8">
    <location>
        <begin position="166"/>
        <end position="191"/>
    </location>
</feature>
<dbReference type="UniPathway" id="UPA00219"/>
<evidence type="ECO:0000256" key="7">
    <source>
        <dbReference type="ARBA" id="ARBA00023136"/>
    </source>
</evidence>
<feature type="transmembrane region" description="Helical" evidence="8">
    <location>
        <begin position="505"/>
        <end position="529"/>
    </location>
</feature>
<dbReference type="GO" id="GO:0009252">
    <property type="term" value="P:peptidoglycan biosynthetic process"/>
    <property type="evidence" value="ECO:0007669"/>
    <property type="project" value="UniProtKB-UniRule"/>
</dbReference>
<dbReference type="PIRSF" id="PIRSF002869">
    <property type="entry name" value="MviN"/>
    <property type="match status" value="1"/>
</dbReference>
<evidence type="ECO:0000256" key="4">
    <source>
        <dbReference type="ARBA" id="ARBA00022960"/>
    </source>
</evidence>
<organism evidence="10 11">
    <name type="scientific">Candidatus Wildermuthbacteria bacterium RIFCSPHIGHO2_02_FULL_47_17</name>
    <dbReference type="NCBI Taxonomy" id="1802452"/>
    <lineage>
        <taxon>Bacteria</taxon>
        <taxon>Candidatus Wildermuthiibacteriota</taxon>
    </lineage>
</organism>
<evidence type="ECO:0000313" key="10">
    <source>
        <dbReference type="EMBL" id="OHA68806.1"/>
    </source>
</evidence>
<dbReference type="PANTHER" id="PTHR47019">
    <property type="entry name" value="LIPID II FLIPPASE MURJ"/>
    <property type="match status" value="1"/>
</dbReference>
<sequence length="554" mass="60440">MAKISRIFNSQAKTVTFAAFLLAVSALASRLLGLARDRLLAGTFGAGPELDIYFAAFRVPDFIYALLITGGISAVFLPVFSGIFQHDSTAAWKFVNNALDVFSAGLVALCVVLALFTPLLVYFIAPGFSGEQKEITILLTRIMFLSPIIFGIASIFSGVLHYFNKFLIYSLAPVLYNLGIILGIVFFVPYFGLQGLAFGVILGAFLYLAVQIPAAVNSGWSFKFAFQPRDPSLRKMFRLMLPRTLGTSAYQLNLFFITAYASTLGAGSIAVFNFSNNLQYFPIGLIGISFAMAVFPALSRSWAQNNKEKFLHQFHSVFSQVLFLAVPVSVLMFLLRAQIVRLILGTGQFGWLETRLVAASLGVFALGIFAASLVPLLARAFFSLHDTRTPAYIGVAAVIQNIAFSFLFVWVFAFPNIFREIFVRMFDLPDINDVAIIALPLAISLSGIIQFILLMAFLGVRIGGLRMKEVRRSAQKIIVAGFACGVAVYFAIHLATGFLDTRTFFGVFGQTAAAAIAGTAAYLAAAYFLRVPELAAIWSSVVRQIPGQSRKVIA</sequence>
<evidence type="ECO:0000256" key="6">
    <source>
        <dbReference type="ARBA" id="ARBA00022989"/>
    </source>
</evidence>
<evidence type="ECO:0000256" key="9">
    <source>
        <dbReference type="PIRNR" id="PIRNR002869"/>
    </source>
</evidence>
<evidence type="ECO:0000256" key="2">
    <source>
        <dbReference type="ARBA" id="ARBA00022475"/>
    </source>
</evidence>
<evidence type="ECO:0000256" key="8">
    <source>
        <dbReference type="HAMAP-Rule" id="MF_02078"/>
    </source>
</evidence>
<dbReference type="Pfam" id="PF03023">
    <property type="entry name" value="MurJ"/>
    <property type="match status" value="1"/>
</dbReference>
<name>A0A1G2R7I2_9BACT</name>
<dbReference type="InterPro" id="IPR004268">
    <property type="entry name" value="MurJ"/>
</dbReference>
<keyword evidence="4 8" id="KW-0133">Cell shape</keyword>
<dbReference type="InterPro" id="IPR051050">
    <property type="entry name" value="Lipid_II_flippase_MurJ/MviN"/>
</dbReference>
<evidence type="ECO:0000256" key="3">
    <source>
        <dbReference type="ARBA" id="ARBA00022692"/>
    </source>
</evidence>
<dbReference type="AlphaFoldDB" id="A0A1G2R7I2"/>
<keyword evidence="7 8" id="KW-0472">Membrane</keyword>
<comment type="similarity">
    <text evidence="8 9">Belongs to the MurJ/MviN family.</text>
</comment>
<feature type="transmembrane region" description="Helical" evidence="8">
    <location>
        <begin position="321"/>
        <end position="344"/>
    </location>
</feature>
<accession>A0A1G2R7I2</accession>
<dbReference type="PRINTS" id="PR01806">
    <property type="entry name" value="VIRFACTRMVIN"/>
</dbReference>
<dbReference type="EMBL" id="MHTX01000007">
    <property type="protein sequence ID" value="OHA68806.1"/>
    <property type="molecule type" value="Genomic_DNA"/>
</dbReference>
<keyword evidence="3 8" id="KW-0812">Transmembrane</keyword>
<keyword evidence="8 9" id="KW-0813">Transport</keyword>
<feature type="transmembrane region" description="Helical" evidence="8">
    <location>
        <begin position="137"/>
        <end position="159"/>
    </location>
</feature>
<dbReference type="HAMAP" id="MF_02078">
    <property type="entry name" value="MurJ_MviN"/>
    <property type="match status" value="1"/>
</dbReference>
<dbReference type="GO" id="GO:0015648">
    <property type="term" value="F:lipid-linked peptidoglycan transporter activity"/>
    <property type="evidence" value="ECO:0007669"/>
    <property type="project" value="UniProtKB-UniRule"/>
</dbReference>
<evidence type="ECO:0000256" key="1">
    <source>
        <dbReference type="ARBA" id="ARBA00004651"/>
    </source>
</evidence>
<dbReference type="GO" id="GO:0005886">
    <property type="term" value="C:plasma membrane"/>
    <property type="evidence" value="ECO:0007669"/>
    <property type="project" value="UniProtKB-SubCell"/>
</dbReference>
<dbReference type="Proteomes" id="UP000179258">
    <property type="component" value="Unassembled WGS sequence"/>
</dbReference>
<feature type="transmembrane region" description="Helical" evidence="8">
    <location>
        <begin position="390"/>
        <end position="414"/>
    </location>
</feature>
<gene>
    <name evidence="8" type="primary">murJ</name>
    <name evidence="10" type="ORF">A3D59_02225</name>
</gene>
<keyword evidence="2 8" id="KW-1003">Cell membrane</keyword>
<comment type="subcellular location">
    <subcellularLocation>
        <location evidence="1 8">Cell membrane</location>
        <topology evidence="1 8">Multi-pass membrane protein</topology>
    </subcellularLocation>
</comment>
<keyword evidence="6 8" id="KW-1133">Transmembrane helix</keyword>
<dbReference type="CDD" id="cd13123">
    <property type="entry name" value="MATE_MurJ_like"/>
    <property type="match status" value="1"/>
</dbReference>
<feature type="transmembrane region" description="Helical" evidence="8">
    <location>
        <begin position="101"/>
        <end position="125"/>
    </location>
</feature>
<comment type="pathway">
    <text evidence="8">Cell wall biogenesis; peptidoglycan biosynthesis.</text>
</comment>
<comment type="function">
    <text evidence="8 9">Involved in peptidoglycan biosynthesis. Transports lipid-linked peptidoglycan precursors from the inner to the outer leaflet of the cytoplasmic membrane.</text>
</comment>
<feature type="transmembrane region" description="Helical" evidence="8">
    <location>
        <begin position="477"/>
        <end position="499"/>
    </location>
</feature>
<keyword evidence="5 8" id="KW-0573">Peptidoglycan synthesis</keyword>
<dbReference type="GO" id="GO:0034204">
    <property type="term" value="P:lipid translocation"/>
    <property type="evidence" value="ECO:0007669"/>
    <property type="project" value="TreeGrafter"/>
</dbReference>
<dbReference type="PANTHER" id="PTHR47019:SF1">
    <property type="entry name" value="LIPID II FLIPPASE MURJ"/>
    <property type="match status" value="1"/>
</dbReference>
<evidence type="ECO:0000313" key="11">
    <source>
        <dbReference type="Proteomes" id="UP000179258"/>
    </source>
</evidence>